<gene>
    <name evidence="1" type="ORF">PILCRDRAFT_16429</name>
</gene>
<evidence type="ECO:0000313" key="2">
    <source>
        <dbReference type="Proteomes" id="UP000054166"/>
    </source>
</evidence>
<keyword evidence="2" id="KW-1185">Reference proteome</keyword>
<reference evidence="1 2" key="1">
    <citation type="submission" date="2014-04" db="EMBL/GenBank/DDBJ databases">
        <authorList>
            <consortium name="DOE Joint Genome Institute"/>
            <person name="Kuo A."/>
            <person name="Tarkka M."/>
            <person name="Buscot F."/>
            <person name="Kohler A."/>
            <person name="Nagy L.G."/>
            <person name="Floudas D."/>
            <person name="Copeland A."/>
            <person name="Barry K.W."/>
            <person name="Cichocki N."/>
            <person name="Veneault-Fourrey C."/>
            <person name="LaButti K."/>
            <person name="Lindquist E.A."/>
            <person name="Lipzen A."/>
            <person name="Lundell T."/>
            <person name="Morin E."/>
            <person name="Murat C."/>
            <person name="Sun H."/>
            <person name="Tunlid A."/>
            <person name="Henrissat B."/>
            <person name="Grigoriev I.V."/>
            <person name="Hibbett D.S."/>
            <person name="Martin F."/>
            <person name="Nordberg H.P."/>
            <person name="Cantor M.N."/>
            <person name="Hua S.X."/>
        </authorList>
    </citation>
    <scope>NUCLEOTIDE SEQUENCE [LARGE SCALE GENOMIC DNA]</scope>
    <source>
        <strain evidence="1 2">F 1598</strain>
    </source>
</reference>
<sequence length="548" mass="61339">MLSPQATGHELDSNAIKNIYQSIQFLPNTHPKRSIFLVGVGNIFAIQSQRSQNQDALHKAVNIYEEAMRNASWNNSQTHIYAAKYGTALLDRFERMGIVDDINKSILMFEDAVRLIPDGHPDKPSLLGGLRNSLSRRFERLGDLGDINKSILMNEDAVRLTPDGHPDKPSKLNNLGISPLSALAISPSFLNNLGNSLSRRFERLGDLGDINKSGQMYEEAVKSNTGSFSIRFIACSRWAMHCQRYNSHSVLDAYSVAFRLLPNMAWLSLSIADRHHFLERVGPVVRDAVSAAIGVGQYKTAVAWMDQGNSVIWGQLLQLHSPLDELKQHHPNIASSFTELSKKLEGAGTAVNFKATSSNGPQLSLETTSECYHDLADERDRLLHHIRGLDGFDQFLLPRTLSQLQVAARNGPIISINVGKTCCDALILMPELDDILHIPLEHFTHEAAEALHRLLRHLLRSKGCNILHDIDLETRASDDFCNDSLAEAAFELILSQTSPLRDENQAMRLVSPFHNSETAFQTILAYIWHTVMRPILDIRKIRKKLNLT</sequence>
<evidence type="ECO:0000313" key="1">
    <source>
        <dbReference type="EMBL" id="KIM72111.1"/>
    </source>
</evidence>
<dbReference type="InterPro" id="IPR011990">
    <property type="entry name" value="TPR-like_helical_dom_sf"/>
</dbReference>
<organism evidence="1 2">
    <name type="scientific">Piloderma croceum (strain F 1598)</name>
    <dbReference type="NCBI Taxonomy" id="765440"/>
    <lineage>
        <taxon>Eukaryota</taxon>
        <taxon>Fungi</taxon>
        <taxon>Dikarya</taxon>
        <taxon>Basidiomycota</taxon>
        <taxon>Agaricomycotina</taxon>
        <taxon>Agaricomycetes</taxon>
        <taxon>Agaricomycetidae</taxon>
        <taxon>Atheliales</taxon>
        <taxon>Atheliaceae</taxon>
        <taxon>Piloderma</taxon>
    </lineage>
</organism>
<dbReference type="STRING" id="765440.A0A0C3EWJ3"/>
<dbReference type="Gene3D" id="1.25.40.10">
    <property type="entry name" value="Tetratricopeptide repeat domain"/>
    <property type="match status" value="1"/>
</dbReference>
<dbReference type="AlphaFoldDB" id="A0A0C3EWJ3"/>
<proteinExistence type="predicted"/>
<dbReference type="Proteomes" id="UP000054166">
    <property type="component" value="Unassembled WGS sequence"/>
</dbReference>
<dbReference type="InParanoid" id="A0A0C3EWJ3"/>
<dbReference type="HOGENOM" id="CLU_497059_0_0_1"/>
<evidence type="ECO:0008006" key="3">
    <source>
        <dbReference type="Google" id="ProtNLM"/>
    </source>
</evidence>
<dbReference type="OrthoDB" id="9991317at2759"/>
<name>A0A0C3EWJ3_PILCF</name>
<protein>
    <recommendedName>
        <fullName evidence="3">CHAT domain-containing protein</fullName>
    </recommendedName>
</protein>
<reference evidence="2" key="2">
    <citation type="submission" date="2015-01" db="EMBL/GenBank/DDBJ databases">
        <title>Evolutionary Origins and Diversification of the Mycorrhizal Mutualists.</title>
        <authorList>
            <consortium name="DOE Joint Genome Institute"/>
            <consortium name="Mycorrhizal Genomics Consortium"/>
            <person name="Kohler A."/>
            <person name="Kuo A."/>
            <person name="Nagy L.G."/>
            <person name="Floudas D."/>
            <person name="Copeland A."/>
            <person name="Barry K.W."/>
            <person name="Cichocki N."/>
            <person name="Veneault-Fourrey C."/>
            <person name="LaButti K."/>
            <person name="Lindquist E.A."/>
            <person name="Lipzen A."/>
            <person name="Lundell T."/>
            <person name="Morin E."/>
            <person name="Murat C."/>
            <person name="Riley R."/>
            <person name="Ohm R."/>
            <person name="Sun H."/>
            <person name="Tunlid A."/>
            <person name="Henrissat B."/>
            <person name="Grigoriev I.V."/>
            <person name="Hibbett D.S."/>
            <person name="Martin F."/>
        </authorList>
    </citation>
    <scope>NUCLEOTIDE SEQUENCE [LARGE SCALE GENOMIC DNA]</scope>
    <source>
        <strain evidence="2">F 1598</strain>
    </source>
</reference>
<accession>A0A0C3EWJ3</accession>
<dbReference type="EMBL" id="KN833162">
    <property type="protein sequence ID" value="KIM72111.1"/>
    <property type="molecule type" value="Genomic_DNA"/>
</dbReference>